<evidence type="ECO:0000256" key="2">
    <source>
        <dbReference type="ARBA" id="ARBA00022908"/>
    </source>
</evidence>
<dbReference type="PROSITE" id="PS51898">
    <property type="entry name" value="TYR_RECOMBINASE"/>
    <property type="match status" value="1"/>
</dbReference>
<dbReference type="InterPro" id="IPR013762">
    <property type="entry name" value="Integrase-like_cat_sf"/>
</dbReference>
<dbReference type="PROSITE" id="PS51900">
    <property type="entry name" value="CB"/>
    <property type="match status" value="1"/>
</dbReference>
<dbReference type="Pfam" id="PF14659">
    <property type="entry name" value="Phage_int_SAM_3"/>
    <property type="match status" value="1"/>
</dbReference>
<keyword evidence="4" id="KW-0233">DNA recombination</keyword>
<dbReference type="GO" id="GO:0015074">
    <property type="term" value="P:DNA integration"/>
    <property type="evidence" value="ECO:0007669"/>
    <property type="project" value="UniProtKB-KW"/>
</dbReference>
<dbReference type="AlphaFoldDB" id="A0A423UEI3"/>
<dbReference type="Pfam" id="PF00589">
    <property type="entry name" value="Phage_integrase"/>
    <property type="match status" value="1"/>
</dbReference>
<comment type="similarity">
    <text evidence="1">Belongs to the 'phage' integrase family.</text>
</comment>
<organism evidence="9 10">
    <name type="scientific">Bifidobacterium mongoliense</name>
    <dbReference type="NCBI Taxonomy" id="518643"/>
    <lineage>
        <taxon>Bacteria</taxon>
        <taxon>Bacillati</taxon>
        <taxon>Actinomycetota</taxon>
        <taxon>Actinomycetes</taxon>
        <taxon>Bifidobacteriales</taxon>
        <taxon>Bifidobacteriaceae</taxon>
        <taxon>Bifidobacterium</taxon>
    </lineage>
</organism>
<dbReference type="Gene3D" id="1.10.443.10">
    <property type="entry name" value="Intergrase catalytic core"/>
    <property type="match status" value="1"/>
</dbReference>
<evidence type="ECO:0000256" key="4">
    <source>
        <dbReference type="ARBA" id="ARBA00023172"/>
    </source>
</evidence>
<feature type="domain" description="Core-binding (CB)" evidence="8">
    <location>
        <begin position="83"/>
        <end position="172"/>
    </location>
</feature>
<dbReference type="InterPro" id="IPR004107">
    <property type="entry name" value="Integrase_SAM-like_N"/>
</dbReference>
<comment type="caution">
    <text evidence="9">The sequence shown here is derived from an EMBL/GenBank/DDBJ whole genome shotgun (WGS) entry which is preliminary data.</text>
</comment>
<proteinExistence type="inferred from homology"/>
<evidence type="ECO:0000313" key="10">
    <source>
        <dbReference type="Proteomes" id="UP000285266"/>
    </source>
</evidence>
<protein>
    <submittedName>
        <fullName evidence="9">Phage integrase family protein</fullName>
    </submittedName>
</protein>
<evidence type="ECO:0000256" key="1">
    <source>
        <dbReference type="ARBA" id="ARBA00008857"/>
    </source>
</evidence>
<dbReference type="PANTHER" id="PTHR30349:SF41">
    <property type="entry name" value="INTEGRASE_RECOMBINASE PROTEIN MJ0367-RELATED"/>
    <property type="match status" value="1"/>
</dbReference>
<reference evidence="9 10" key="1">
    <citation type="submission" date="2018-07" db="EMBL/GenBank/DDBJ databases">
        <title>The role of parmesan cheese in vectoring bovine microbiota.</title>
        <authorList>
            <person name="Lugli G.A."/>
            <person name="Milani C."/>
        </authorList>
    </citation>
    <scope>NUCLEOTIDE SEQUENCE [LARGE SCALE GENOMIC DNA]</scope>
    <source>
        <strain evidence="9 10">BMONG18</strain>
    </source>
</reference>
<evidence type="ECO:0000256" key="5">
    <source>
        <dbReference type="PROSITE-ProRule" id="PRU01248"/>
    </source>
</evidence>
<dbReference type="GO" id="GO:0006310">
    <property type="term" value="P:DNA recombination"/>
    <property type="evidence" value="ECO:0007669"/>
    <property type="project" value="UniProtKB-KW"/>
</dbReference>
<dbReference type="PANTHER" id="PTHR30349">
    <property type="entry name" value="PHAGE INTEGRASE-RELATED"/>
    <property type="match status" value="1"/>
</dbReference>
<dbReference type="SUPFAM" id="SSF56349">
    <property type="entry name" value="DNA breaking-rejoining enzymes"/>
    <property type="match status" value="1"/>
</dbReference>
<dbReference type="Gene3D" id="1.10.150.130">
    <property type="match status" value="1"/>
</dbReference>
<dbReference type="RefSeq" id="WP_123644726.1">
    <property type="nucleotide sequence ID" value="NZ_QRAJ01000003.1"/>
</dbReference>
<evidence type="ECO:0000256" key="6">
    <source>
        <dbReference type="SAM" id="MobiDB-lite"/>
    </source>
</evidence>
<sequence length="454" mass="51323">MLHNVAQSHGGNQARENRSGIIRPIKTEVKHTLKNGSVKTYTRYRAKIGEHWVSGKTYKQCDEKIRKALRDKNEWGMAVSKTVRLGPYAEDWLAIKKANCDPSTYRGYMTCVRRHLKPYANKPVNDFTPTICRRILNQMQSYNQKGEPTGPASISLRRTLHTTLNQIFKNALADRIIPSNPMVAVERPSPKDNEIGVSDERGAFTVEQMQSMLSTAAAMGPAIGAIWWWRLLTGMRQGEILGASLEDLSFGVSDGDVPYGQYAVNWKLEQIMREHGCGDPIKGVYPCRKKRPSFCTNPQWRVPVGYDITPLWGRWCLTRPKSKTGRIVPIIPMLAQVMQTYLKATSSQPNPYGLVFHRTDGRPIEPDDDEQAFRDLMDQAGIDDTQVRFGHETRHSTVTLLSSMGVDVGLIMQIVGHSSIAMVEHYRHADITERLNAMETLDSSLNLAQIEWKK</sequence>
<dbReference type="GO" id="GO:0003677">
    <property type="term" value="F:DNA binding"/>
    <property type="evidence" value="ECO:0007669"/>
    <property type="project" value="UniProtKB-UniRule"/>
</dbReference>
<accession>A0A423UEI3</accession>
<dbReference type="Proteomes" id="UP000285266">
    <property type="component" value="Unassembled WGS sequence"/>
</dbReference>
<name>A0A423UEI3_9BIFI</name>
<evidence type="ECO:0000256" key="3">
    <source>
        <dbReference type="ARBA" id="ARBA00023125"/>
    </source>
</evidence>
<evidence type="ECO:0000313" key="9">
    <source>
        <dbReference type="EMBL" id="ROT87107.1"/>
    </source>
</evidence>
<feature type="region of interest" description="Disordered" evidence="6">
    <location>
        <begin position="1"/>
        <end position="22"/>
    </location>
</feature>
<keyword evidence="3 5" id="KW-0238">DNA-binding</keyword>
<evidence type="ECO:0000259" key="7">
    <source>
        <dbReference type="PROSITE" id="PS51898"/>
    </source>
</evidence>
<dbReference type="InterPro" id="IPR044068">
    <property type="entry name" value="CB"/>
</dbReference>
<dbReference type="InterPro" id="IPR010998">
    <property type="entry name" value="Integrase_recombinase_N"/>
</dbReference>
<dbReference type="InterPro" id="IPR050090">
    <property type="entry name" value="Tyrosine_recombinase_XerCD"/>
</dbReference>
<dbReference type="InterPro" id="IPR011010">
    <property type="entry name" value="DNA_brk_join_enz"/>
</dbReference>
<dbReference type="InterPro" id="IPR002104">
    <property type="entry name" value="Integrase_catalytic"/>
</dbReference>
<feature type="domain" description="Tyr recombinase" evidence="7">
    <location>
        <begin position="199"/>
        <end position="439"/>
    </location>
</feature>
<keyword evidence="2" id="KW-0229">DNA integration</keyword>
<evidence type="ECO:0000259" key="8">
    <source>
        <dbReference type="PROSITE" id="PS51900"/>
    </source>
</evidence>
<feature type="compositionally biased region" description="Polar residues" evidence="6">
    <location>
        <begin position="1"/>
        <end position="11"/>
    </location>
</feature>
<gene>
    <name evidence="9" type="ORF">BMONG18_0717</name>
</gene>
<dbReference type="EMBL" id="QRAJ01000003">
    <property type="protein sequence ID" value="ROT87107.1"/>
    <property type="molecule type" value="Genomic_DNA"/>
</dbReference>